<dbReference type="InterPro" id="IPR007214">
    <property type="entry name" value="YbaK/aa-tRNA-synth-assoc-dom"/>
</dbReference>
<evidence type="ECO:0000256" key="2">
    <source>
        <dbReference type="ARBA" id="ARBA00022917"/>
    </source>
</evidence>
<name>A0ABT7HJ66_9FUSO</name>
<sequence length="155" mass="17220">MKKTNAIRILESKKIKYEEMEYDASKGISGVDVAISTGENPQNVYKTLVTISNKKEYFVFIIPVVNELDLKKAASVSNSKKIEMLLQRDLLGLTGYVHGGCSPIGMKKLFKTFIDESAKGKEYIFVSGGKIGVQVKINPQDLINIVKAEYVDIIV</sequence>
<dbReference type="CDD" id="cd00002">
    <property type="entry name" value="YbaK_deacylase"/>
    <property type="match status" value="1"/>
</dbReference>
<dbReference type="NCBIfam" id="TIGR00011">
    <property type="entry name" value="YbaK_EbsC"/>
    <property type="match status" value="1"/>
</dbReference>
<proteinExistence type="inferred from homology"/>
<accession>A0ABT7HJ66</accession>
<comment type="caution">
    <text evidence="6">The sequence shown here is derived from an EMBL/GenBank/DDBJ whole genome shotgun (WGS) entry which is preliminary data.</text>
</comment>
<evidence type="ECO:0000313" key="7">
    <source>
        <dbReference type="Proteomes" id="UP001225134"/>
    </source>
</evidence>
<comment type="similarity">
    <text evidence="1 4">Belongs to the prolyl-tRNA editing family. YbaK/EbsC subfamily.</text>
</comment>
<dbReference type="Pfam" id="PF04073">
    <property type="entry name" value="tRNA_edit"/>
    <property type="match status" value="1"/>
</dbReference>
<gene>
    <name evidence="6" type="primary">ybaK</name>
    <name evidence="6" type="ORF">QQA45_03380</name>
</gene>
<dbReference type="RefSeq" id="WP_285152867.1">
    <property type="nucleotide sequence ID" value="NZ_JASSPP010000004.1"/>
</dbReference>
<keyword evidence="2 4" id="KW-0648">Protein biosynthesis</keyword>
<dbReference type="EC" id="4.2.-.-" evidence="4"/>
<dbReference type="InterPro" id="IPR036754">
    <property type="entry name" value="YbaK/aa-tRNA-synt-asso_dom_sf"/>
</dbReference>
<evidence type="ECO:0000256" key="3">
    <source>
        <dbReference type="ARBA" id="ARBA00023239"/>
    </source>
</evidence>
<feature type="domain" description="YbaK/aminoacyl-tRNA synthetase-associated" evidence="5">
    <location>
        <begin position="33"/>
        <end position="144"/>
    </location>
</feature>
<dbReference type="PANTHER" id="PTHR30411">
    <property type="entry name" value="CYTOPLASMIC PROTEIN"/>
    <property type="match status" value="1"/>
</dbReference>
<dbReference type="SUPFAM" id="SSF55826">
    <property type="entry name" value="YbaK/ProRS associated domain"/>
    <property type="match status" value="1"/>
</dbReference>
<reference evidence="6 7" key="1">
    <citation type="submission" date="2023-06" db="EMBL/GenBank/DDBJ databases">
        <title>Antibody response to the Sneathia vaginalis cytopathogenic toxin A during pregnancy.</title>
        <authorList>
            <person name="Mccoy Z.T."/>
            <person name="Serrano M.G."/>
            <person name="Spaine K."/>
            <person name="Edwards D.J."/>
            <person name="Buck G.A."/>
            <person name="Jefferson K."/>
        </authorList>
    </citation>
    <scope>NUCLEOTIDE SEQUENCE [LARGE SCALE GENOMIC DNA]</scope>
    <source>
        <strain evidence="6 7">CCUG 42621</strain>
    </source>
</reference>
<dbReference type="PANTHER" id="PTHR30411:SF0">
    <property type="entry name" value="CYS-TRNA(PRO)_CYS-TRNA(CYS) DEACYLASE YBAK"/>
    <property type="match status" value="1"/>
</dbReference>
<dbReference type="Gene3D" id="3.90.960.10">
    <property type="entry name" value="YbaK/aminoacyl-tRNA synthetase-associated domain"/>
    <property type="match status" value="1"/>
</dbReference>
<dbReference type="Proteomes" id="UP001225134">
    <property type="component" value="Unassembled WGS sequence"/>
</dbReference>
<dbReference type="InterPro" id="IPR004369">
    <property type="entry name" value="Prolyl-tRNA_editing_YbaK/EbsC"/>
</dbReference>
<evidence type="ECO:0000256" key="4">
    <source>
        <dbReference type="PIRNR" id="PIRNR006181"/>
    </source>
</evidence>
<evidence type="ECO:0000313" key="6">
    <source>
        <dbReference type="EMBL" id="MDK9580558.1"/>
    </source>
</evidence>
<evidence type="ECO:0000256" key="1">
    <source>
        <dbReference type="ARBA" id="ARBA00009798"/>
    </source>
</evidence>
<keyword evidence="3 4" id="KW-0456">Lyase</keyword>
<protein>
    <recommendedName>
        <fullName evidence="4">Cys-tRNA(Pro)/Cys-tRNA(Cys) deacylase</fullName>
        <ecNumber evidence="4">4.2.-.-</ecNumber>
    </recommendedName>
</protein>
<evidence type="ECO:0000259" key="5">
    <source>
        <dbReference type="Pfam" id="PF04073"/>
    </source>
</evidence>
<organism evidence="6 7">
    <name type="scientific">Sneathia sanguinegens</name>
    <dbReference type="NCBI Taxonomy" id="40543"/>
    <lineage>
        <taxon>Bacteria</taxon>
        <taxon>Fusobacteriati</taxon>
        <taxon>Fusobacteriota</taxon>
        <taxon>Fusobacteriia</taxon>
        <taxon>Fusobacteriales</taxon>
        <taxon>Leptotrichiaceae</taxon>
        <taxon>Sneathia</taxon>
    </lineage>
</organism>
<dbReference type="EMBL" id="JASSPP010000004">
    <property type="protein sequence ID" value="MDK9580558.1"/>
    <property type="molecule type" value="Genomic_DNA"/>
</dbReference>
<dbReference type="PIRSF" id="PIRSF006181">
    <property type="entry name" value="EbsC_YbaK"/>
    <property type="match status" value="1"/>
</dbReference>
<keyword evidence="7" id="KW-1185">Reference proteome</keyword>